<dbReference type="OrthoDB" id="4140442at2759"/>
<dbReference type="AlphaFoldDB" id="A0A6A7C7K7"/>
<dbReference type="Proteomes" id="UP000799421">
    <property type="component" value="Unassembled WGS sequence"/>
</dbReference>
<keyword evidence="1" id="KW-0812">Transmembrane</keyword>
<accession>A0A6A7C7K7</accession>
<evidence type="ECO:0000256" key="1">
    <source>
        <dbReference type="SAM" id="Phobius"/>
    </source>
</evidence>
<proteinExistence type="predicted"/>
<name>A0A6A7C7K7_9PEZI</name>
<organism evidence="2 3">
    <name type="scientific">Piedraia hortae CBS 480.64</name>
    <dbReference type="NCBI Taxonomy" id="1314780"/>
    <lineage>
        <taxon>Eukaryota</taxon>
        <taxon>Fungi</taxon>
        <taxon>Dikarya</taxon>
        <taxon>Ascomycota</taxon>
        <taxon>Pezizomycotina</taxon>
        <taxon>Dothideomycetes</taxon>
        <taxon>Dothideomycetidae</taxon>
        <taxon>Capnodiales</taxon>
        <taxon>Piedraiaceae</taxon>
        <taxon>Piedraia</taxon>
    </lineage>
</organism>
<evidence type="ECO:0000313" key="2">
    <source>
        <dbReference type="EMBL" id="KAF2863420.1"/>
    </source>
</evidence>
<keyword evidence="1" id="KW-1133">Transmembrane helix</keyword>
<feature type="transmembrane region" description="Helical" evidence="1">
    <location>
        <begin position="60"/>
        <end position="81"/>
    </location>
</feature>
<sequence length="273" mass="29766">MNLLCRRLFHPSPWRRIPSKPVNAPPPPSKLYRAPSAPTERLFQCGPEVLIYRAASNRGYAAFAIVGGSMLLLGAANWAFLLSNITKESEGWTKHLTSLTAGATTVFLGAMGTAMILGPCAVVRSITARAPAKGKKEPLLLIRTQATPFSRVRTWETQPHDTFIDGRVAGNQIDYTSLTLDKATAAATDEVNVTARPSSTGNAVPQIVGHVRRLFYREGVAHLRMGQRGKTWRLNLASCEMLQGGMALEQLSKQDRLAGTGPVAWLKRSYLVT</sequence>
<gene>
    <name evidence="2" type="ORF">K470DRAFT_125450</name>
</gene>
<reference evidence="2" key="1">
    <citation type="journal article" date="2020" name="Stud. Mycol.">
        <title>101 Dothideomycetes genomes: a test case for predicting lifestyles and emergence of pathogens.</title>
        <authorList>
            <person name="Haridas S."/>
            <person name="Albert R."/>
            <person name="Binder M."/>
            <person name="Bloem J."/>
            <person name="Labutti K."/>
            <person name="Salamov A."/>
            <person name="Andreopoulos B."/>
            <person name="Baker S."/>
            <person name="Barry K."/>
            <person name="Bills G."/>
            <person name="Bluhm B."/>
            <person name="Cannon C."/>
            <person name="Castanera R."/>
            <person name="Culley D."/>
            <person name="Daum C."/>
            <person name="Ezra D."/>
            <person name="Gonzalez J."/>
            <person name="Henrissat B."/>
            <person name="Kuo A."/>
            <person name="Liang C."/>
            <person name="Lipzen A."/>
            <person name="Lutzoni F."/>
            <person name="Magnuson J."/>
            <person name="Mondo S."/>
            <person name="Nolan M."/>
            <person name="Ohm R."/>
            <person name="Pangilinan J."/>
            <person name="Park H.-J."/>
            <person name="Ramirez L."/>
            <person name="Alfaro M."/>
            <person name="Sun H."/>
            <person name="Tritt A."/>
            <person name="Yoshinaga Y."/>
            <person name="Zwiers L.-H."/>
            <person name="Turgeon B."/>
            <person name="Goodwin S."/>
            <person name="Spatafora J."/>
            <person name="Crous P."/>
            <person name="Grigoriev I."/>
        </authorList>
    </citation>
    <scope>NUCLEOTIDE SEQUENCE</scope>
    <source>
        <strain evidence="2">CBS 480.64</strain>
    </source>
</reference>
<dbReference type="EMBL" id="MU005961">
    <property type="protein sequence ID" value="KAF2863420.1"/>
    <property type="molecule type" value="Genomic_DNA"/>
</dbReference>
<feature type="transmembrane region" description="Helical" evidence="1">
    <location>
        <begin position="101"/>
        <end position="123"/>
    </location>
</feature>
<protein>
    <submittedName>
        <fullName evidence="2">Uncharacterized protein</fullName>
    </submittedName>
</protein>
<keyword evidence="3" id="KW-1185">Reference proteome</keyword>
<keyword evidence="1" id="KW-0472">Membrane</keyword>
<evidence type="ECO:0000313" key="3">
    <source>
        <dbReference type="Proteomes" id="UP000799421"/>
    </source>
</evidence>